<evidence type="ECO:0000256" key="1">
    <source>
        <dbReference type="ARBA" id="ARBA00004651"/>
    </source>
</evidence>
<accession>A0A1T4KW29</accession>
<dbReference type="OrthoDB" id="5184389at2"/>
<dbReference type="GO" id="GO:0008360">
    <property type="term" value="P:regulation of cell shape"/>
    <property type="evidence" value="ECO:0007669"/>
    <property type="project" value="UniProtKB-KW"/>
</dbReference>
<evidence type="ECO:0000256" key="5">
    <source>
        <dbReference type="ARBA" id="ARBA00022960"/>
    </source>
</evidence>
<proteinExistence type="inferred from homology"/>
<protein>
    <submittedName>
        <fullName evidence="9">Rod shape-determining protein MreD</fullName>
    </submittedName>
</protein>
<dbReference type="RefSeq" id="WP_078930094.1">
    <property type="nucleotide sequence ID" value="NZ_CAMEQG010000039.1"/>
</dbReference>
<dbReference type="InterPro" id="IPR007227">
    <property type="entry name" value="Cell_shape_determining_MreD"/>
</dbReference>
<comment type="subcellular location">
    <subcellularLocation>
        <location evidence="1">Cell membrane</location>
        <topology evidence="1">Multi-pass membrane protein</topology>
    </subcellularLocation>
</comment>
<keyword evidence="3" id="KW-1003">Cell membrane</keyword>
<keyword evidence="6 8" id="KW-1133">Transmembrane helix</keyword>
<dbReference type="AlphaFoldDB" id="A0A1T4KW29"/>
<evidence type="ECO:0000313" key="9">
    <source>
        <dbReference type="EMBL" id="SJZ46563.1"/>
    </source>
</evidence>
<dbReference type="NCBIfam" id="TIGR03426">
    <property type="entry name" value="shape_MreD"/>
    <property type="match status" value="1"/>
</dbReference>
<organism evidence="9 10">
    <name type="scientific">Treponema berlinense</name>
    <dbReference type="NCBI Taxonomy" id="225004"/>
    <lineage>
        <taxon>Bacteria</taxon>
        <taxon>Pseudomonadati</taxon>
        <taxon>Spirochaetota</taxon>
        <taxon>Spirochaetia</taxon>
        <taxon>Spirochaetales</taxon>
        <taxon>Treponemataceae</taxon>
        <taxon>Treponema</taxon>
    </lineage>
</organism>
<feature type="transmembrane region" description="Helical" evidence="8">
    <location>
        <begin position="127"/>
        <end position="150"/>
    </location>
</feature>
<dbReference type="Proteomes" id="UP000190395">
    <property type="component" value="Unassembled WGS sequence"/>
</dbReference>
<dbReference type="EMBL" id="FUXC01000001">
    <property type="protein sequence ID" value="SJZ46563.1"/>
    <property type="molecule type" value="Genomic_DNA"/>
</dbReference>
<feature type="transmembrane region" description="Helical" evidence="8">
    <location>
        <begin position="96"/>
        <end position="121"/>
    </location>
</feature>
<evidence type="ECO:0000256" key="2">
    <source>
        <dbReference type="ARBA" id="ARBA00007776"/>
    </source>
</evidence>
<feature type="transmembrane region" description="Helical" evidence="8">
    <location>
        <begin position="49"/>
        <end position="75"/>
    </location>
</feature>
<keyword evidence="5" id="KW-0133">Cell shape</keyword>
<evidence type="ECO:0000256" key="7">
    <source>
        <dbReference type="ARBA" id="ARBA00023136"/>
    </source>
</evidence>
<gene>
    <name evidence="9" type="ORF">SAMN02745152_00342</name>
</gene>
<comment type="similarity">
    <text evidence="2">Belongs to the MreD family.</text>
</comment>
<evidence type="ECO:0000256" key="4">
    <source>
        <dbReference type="ARBA" id="ARBA00022692"/>
    </source>
</evidence>
<evidence type="ECO:0000256" key="6">
    <source>
        <dbReference type="ARBA" id="ARBA00022989"/>
    </source>
</evidence>
<evidence type="ECO:0000256" key="8">
    <source>
        <dbReference type="SAM" id="Phobius"/>
    </source>
</evidence>
<dbReference type="Pfam" id="PF04093">
    <property type="entry name" value="MreD"/>
    <property type="match status" value="1"/>
</dbReference>
<keyword evidence="7 8" id="KW-0472">Membrane</keyword>
<evidence type="ECO:0000256" key="3">
    <source>
        <dbReference type="ARBA" id="ARBA00022475"/>
    </source>
</evidence>
<keyword evidence="10" id="KW-1185">Reference proteome</keyword>
<keyword evidence="4 8" id="KW-0812">Transmembrane</keyword>
<name>A0A1T4KW29_9SPIR</name>
<evidence type="ECO:0000313" key="10">
    <source>
        <dbReference type="Proteomes" id="UP000190395"/>
    </source>
</evidence>
<reference evidence="9 10" key="1">
    <citation type="submission" date="2017-02" db="EMBL/GenBank/DDBJ databases">
        <authorList>
            <person name="Peterson S.W."/>
        </authorList>
    </citation>
    <scope>NUCLEOTIDE SEQUENCE [LARGE SCALE GENOMIC DNA]</scope>
    <source>
        <strain evidence="9 10">ATCC BAA-909</strain>
    </source>
</reference>
<dbReference type="GO" id="GO:0005886">
    <property type="term" value="C:plasma membrane"/>
    <property type="evidence" value="ECO:0007669"/>
    <property type="project" value="UniProtKB-SubCell"/>
</dbReference>
<sequence>MKSFGFACLFFLGFALLESAVLSNILILPAVPDFILLCSLYFSLNNGRLFGACSGFASGLFLDFFCAAPFGYNCLLRTIFGYVAGLFSKTLNINGMFFPFILGAFSTLFKAFVLWLIAVFYPNVNVSYSIFSISFGFELLLNSVLAPFVFKFLNIFKNGILLDLEKVR</sequence>
<dbReference type="GeneID" id="303366617"/>
<dbReference type="STRING" id="225004.SAMN02745152_00342"/>